<evidence type="ECO:0000313" key="2">
    <source>
        <dbReference type="EMBL" id="JAI05126.1"/>
    </source>
</evidence>
<keyword evidence="1" id="KW-1133">Transmembrane helix</keyword>
<protein>
    <submittedName>
        <fullName evidence="2">Uncharacterized protein</fullName>
    </submittedName>
</protein>
<dbReference type="EMBL" id="GBXM01003452">
    <property type="protein sequence ID" value="JAI05126.1"/>
    <property type="molecule type" value="Transcribed_RNA"/>
</dbReference>
<dbReference type="AlphaFoldDB" id="A0A0E9XTD7"/>
<reference evidence="2" key="1">
    <citation type="submission" date="2014-11" db="EMBL/GenBank/DDBJ databases">
        <authorList>
            <person name="Amaro Gonzalez C."/>
        </authorList>
    </citation>
    <scope>NUCLEOTIDE SEQUENCE</scope>
</reference>
<evidence type="ECO:0000256" key="1">
    <source>
        <dbReference type="SAM" id="Phobius"/>
    </source>
</evidence>
<accession>A0A0E9XTD7</accession>
<keyword evidence="1" id="KW-0472">Membrane</keyword>
<name>A0A0E9XTD7_ANGAN</name>
<proteinExistence type="predicted"/>
<organism evidence="2">
    <name type="scientific">Anguilla anguilla</name>
    <name type="common">European freshwater eel</name>
    <name type="synonym">Muraena anguilla</name>
    <dbReference type="NCBI Taxonomy" id="7936"/>
    <lineage>
        <taxon>Eukaryota</taxon>
        <taxon>Metazoa</taxon>
        <taxon>Chordata</taxon>
        <taxon>Craniata</taxon>
        <taxon>Vertebrata</taxon>
        <taxon>Euteleostomi</taxon>
        <taxon>Actinopterygii</taxon>
        <taxon>Neopterygii</taxon>
        <taxon>Teleostei</taxon>
        <taxon>Anguilliformes</taxon>
        <taxon>Anguillidae</taxon>
        <taxon>Anguilla</taxon>
    </lineage>
</organism>
<reference evidence="2" key="2">
    <citation type="journal article" date="2015" name="Fish Shellfish Immunol.">
        <title>Early steps in the European eel (Anguilla anguilla)-Vibrio vulnificus interaction in the gills: Role of the RtxA13 toxin.</title>
        <authorList>
            <person name="Callol A."/>
            <person name="Pajuelo D."/>
            <person name="Ebbesson L."/>
            <person name="Teles M."/>
            <person name="MacKenzie S."/>
            <person name="Amaro C."/>
        </authorList>
    </citation>
    <scope>NUCLEOTIDE SEQUENCE</scope>
</reference>
<feature type="transmembrane region" description="Helical" evidence="1">
    <location>
        <begin position="34"/>
        <end position="59"/>
    </location>
</feature>
<sequence length="91" mass="11130">MCRLKLFFNVQFKHNYLTIMGDHMIVFDYLNNDYLIIKIILLLFFFQIIFNTFFVIFYLNITVRSFSWLCEPQEEKVVSCQEAHCFWVVIL</sequence>
<keyword evidence="1" id="KW-0812">Transmembrane</keyword>